<dbReference type="PANTHER" id="PTHR43778:SF2">
    <property type="entry name" value="PYRUVATE CARBOXYLASE, MITOCHONDRIAL"/>
    <property type="match status" value="1"/>
</dbReference>
<evidence type="ECO:0000313" key="3">
    <source>
        <dbReference type="Proteomes" id="UP000035159"/>
    </source>
</evidence>
<dbReference type="SUPFAM" id="SSF89000">
    <property type="entry name" value="post-HMGL domain-like"/>
    <property type="match status" value="1"/>
</dbReference>
<sequence>MKVRFTDTTLRDAHQSLLATRLTTEELVEITPVMDEIGYNSVEMWGGATFDVSVRYLNEDPWERLDRMREKFKKTKLQMLLRGQNLLGYRHYADDVVELFVKKMANHGMDIVRVFDALNDFRNLEKACKEVKKNGMHLQVAISYTTSPVHNIEYFTNLALKAHKELKADSLCIKDMAGLLTPGEAKKLVENIKRTCPLPIEIHAHFTTGLADLTYLSSVEAGAEIVDTAISALAYGTSQPAVESLWVSLHTLGYAEKPDLKLLEKVNEYFIRIREKHVEHDVSMKTIRPDILTNQIPGGMYSNLLSQLRSQGALNRLKEVLEEVPRVREDLGYPPLVTPTSQIVGVQAVLNVLTGERYKIITKETERYILGHYGKPPAPICPELKKLIIDKGGVVIEGRPADYIEPEVERTREKFRTIINNDEDLLILILLGEVGRKYLVKKYESELGVDFSLSSDYSDTVIVHPV</sequence>
<dbReference type="RefSeq" id="WP_047754215.1">
    <property type="nucleotide sequence ID" value="NZ_CAJUHA010000013.1"/>
</dbReference>
<dbReference type="PROSITE" id="PS50991">
    <property type="entry name" value="PYR_CT"/>
    <property type="match status" value="1"/>
</dbReference>
<accession>A0A0G2Z647</accession>
<dbReference type="InterPro" id="IPR055268">
    <property type="entry name" value="PCB-like"/>
</dbReference>
<dbReference type="Gene3D" id="3.20.20.70">
    <property type="entry name" value="Aldolase class I"/>
    <property type="match status" value="1"/>
</dbReference>
<dbReference type="STRING" id="1330330.IX53_03750"/>
<dbReference type="Proteomes" id="UP000035159">
    <property type="component" value="Chromosome"/>
</dbReference>
<dbReference type="InterPro" id="IPR003379">
    <property type="entry name" value="Carboxylase_cons_dom"/>
</dbReference>
<dbReference type="GO" id="GO:0006094">
    <property type="term" value="P:gluconeogenesis"/>
    <property type="evidence" value="ECO:0007669"/>
    <property type="project" value="TreeGrafter"/>
</dbReference>
<dbReference type="InterPro" id="IPR013785">
    <property type="entry name" value="Aldolase_TIM"/>
</dbReference>
<dbReference type="CDD" id="cd07937">
    <property type="entry name" value="DRE_TIM_PC_TC_5S"/>
    <property type="match status" value="1"/>
</dbReference>
<keyword evidence="2" id="KW-0456">Lyase</keyword>
<dbReference type="PATRIC" id="fig|1330330.3.peg.753"/>
<keyword evidence="3" id="KW-1185">Reference proteome</keyword>
<name>A0A0G2Z647_9BACT</name>
<dbReference type="Pfam" id="PF00682">
    <property type="entry name" value="HMGL-like"/>
    <property type="match status" value="1"/>
</dbReference>
<dbReference type="KEGG" id="kpf:IX53_03750"/>
<dbReference type="EMBL" id="CP011232">
    <property type="protein sequence ID" value="AKI97080.1"/>
    <property type="molecule type" value="Genomic_DNA"/>
</dbReference>
<dbReference type="NCBIfam" id="NF006761">
    <property type="entry name" value="PRK09282.1"/>
    <property type="match status" value="1"/>
</dbReference>
<reference evidence="2 3" key="1">
    <citation type="submission" date="2015-04" db="EMBL/GenBank/DDBJ databases">
        <title>Complete Genome Sequence of Kosmotoga pacifica SLHLJ1.</title>
        <authorList>
            <person name="Jiang L.J."/>
            <person name="Shao Z.Z."/>
            <person name="Jebbar M."/>
        </authorList>
    </citation>
    <scope>NUCLEOTIDE SEQUENCE [LARGE SCALE GENOMIC DNA]</scope>
    <source>
        <strain evidence="2 3">SLHLJ1</strain>
    </source>
</reference>
<protein>
    <submittedName>
        <fullName evidence="2">Oxaloacetate decarboxylase</fullName>
        <ecNumber evidence="2">4.1.1.3</ecNumber>
    </submittedName>
</protein>
<dbReference type="SUPFAM" id="SSF51569">
    <property type="entry name" value="Aldolase"/>
    <property type="match status" value="1"/>
</dbReference>
<dbReference type="InterPro" id="IPR000891">
    <property type="entry name" value="PYR_CT"/>
</dbReference>
<gene>
    <name evidence="2" type="ORF">IX53_03750</name>
</gene>
<dbReference type="OrthoDB" id="9807469at2"/>
<dbReference type="EC" id="4.1.1.3" evidence="2"/>
<dbReference type="GO" id="GO:0005737">
    <property type="term" value="C:cytoplasm"/>
    <property type="evidence" value="ECO:0007669"/>
    <property type="project" value="TreeGrafter"/>
</dbReference>
<dbReference type="PANTHER" id="PTHR43778">
    <property type="entry name" value="PYRUVATE CARBOXYLASE"/>
    <property type="match status" value="1"/>
</dbReference>
<dbReference type="AlphaFoldDB" id="A0A0G2Z647"/>
<organism evidence="2 3">
    <name type="scientific">Kosmotoga pacifica</name>
    <dbReference type="NCBI Taxonomy" id="1330330"/>
    <lineage>
        <taxon>Bacteria</taxon>
        <taxon>Thermotogati</taxon>
        <taxon>Thermotogota</taxon>
        <taxon>Thermotogae</taxon>
        <taxon>Kosmotogales</taxon>
        <taxon>Kosmotogaceae</taxon>
        <taxon>Kosmotoga</taxon>
    </lineage>
</organism>
<dbReference type="Pfam" id="PF02436">
    <property type="entry name" value="PYC_OADA"/>
    <property type="match status" value="1"/>
</dbReference>
<evidence type="ECO:0000259" key="1">
    <source>
        <dbReference type="PROSITE" id="PS50991"/>
    </source>
</evidence>
<evidence type="ECO:0000313" key="2">
    <source>
        <dbReference type="EMBL" id="AKI97080.1"/>
    </source>
</evidence>
<dbReference type="GO" id="GO:0004736">
    <property type="term" value="F:pyruvate carboxylase activity"/>
    <property type="evidence" value="ECO:0007669"/>
    <property type="project" value="TreeGrafter"/>
</dbReference>
<dbReference type="GO" id="GO:0016829">
    <property type="term" value="F:lyase activity"/>
    <property type="evidence" value="ECO:0007669"/>
    <property type="project" value="UniProtKB-KW"/>
</dbReference>
<feature type="domain" description="Pyruvate carboxyltransferase" evidence="1">
    <location>
        <begin position="3"/>
        <end position="264"/>
    </location>
</feature>
<proteinExistence type="predicted"/>